<organism evidence="2 3">
    <name type="scientific">Burkholderia cepacia</name>
    <name type="common">Pseudomonas cepacia</name>
    <dbReference type="NCBI Taxonomy" id="292"/>
    <lineage>
        <taxon>Bacteria</taxon>
        <taxon>Pseudomonadati</taxon>
        <taxon>Pseudomonadota</taxon>
        <taxon>Betaproteobacteria</taxon>
        <taxon>Burkholderiales</taxon>
        <taxon>Burkholderiaceae</taxon>
        <taxon>Burkholderia</taxon>
        <taxon>Burkholderia cepacia complex</taxon>
    </lineage>
</organism>
<feature type="transmembrane region" description="Helical" evidence="1">
    <location>
        <begin position="334"/>
        <end position="353"/>
    </location>
</feature>
<evidence type="ECO:0000256" key="1">
    <source>
        <dbReference type="SAM" id="Phobius"/>
    </source>
</evidence>
<feature type="transmembrane region" description="Helical" evidence="1">
    <location>
        <begin position="12"/>
        <end position="30"/>
    </location>
</feature>
<feature type="transmembrane region" description="Helical" evidence="1">
    <location>
        <begin position="912"/>
        <end position="930"/>
    </location>
</feature>
<keyword evidence="1" id="KW-0472">Membrane</keyword>
<dbReference type="Gene3D" id="3.30.2090.10">
    <property type="entry name" value="Multidrug efflux transporter AcrB TolC docking domain, DN and DC subdomains"/>
    <property type="match status" value="2"/>
</dbReference>
<keyword evidence="1" id="KW-1133">Transmembrane helix</keyword>
<dbReference type="SUPFAM" id="SSF82866">
    <property type="entry name" value="Multidrug efflux transporter AcrB transmembrane domain"/>
    <property type="match status" value="2"/>
</dbReference>
<dbReference type="Proteomes" id="UP000069001">
    <property type="component" value="Unassembled WGS sequence"/>
</dbReference>
<dbReference type="PRINTS" id="PR00702">
    <property type="entry name" value="ACRIFLAVINRP"/>
</dbReference>
<protein>
    <submittedName>
        <fullName evidence="2">RND transporter</fullName>
    </submittedName>
</protein>
<dbReference type="SUPFAM" id="SSF82693">
    <property type="entry name" value="Multidrug efflux transporter AcrB pore domain, PN1, PN2, PC1 and PC2 subdomains"/>
    <property type="match status" value="2"/>
</dbReference>
<feature type="transmembrane region" description="Helical" evidence="1">
    <location>
        <begin position="883"/>
        <end position="905"/>
    </location>
</feature>
<dbReference type="Pfam" id="PF00873">
    <property type="entry name" value="ACR_tran"/>
    <property type="match status" value="1"/>
</dbReference>
<dbReference type="AlphaFoldDB" id="A0A118KCP8"/>
<feature type="transmembrane region" description="Helical" evidence="1">
    <location>
        <begin position="458"/>
        <end position="477"/>
    </location>
</feature>
<feature type="transmembrane region" description="Helical" evidence="1">
    <location>
        <begin position="386"/>
        <end position="410"/>
    </location>
</feature>
<dbReference type="GO" id="GO:0042910">
    <property type="term" value="F:xenobiotic transmembrane transporter activity"/>
    <property type="evidence" value="ECO:0007669"/>
    <property type="project" value="TreeGrafter"/>
</dbReference>
<dbReference type="InterPro" id="IPR027463">
    <property type="entry name" value="AcrB_DN_DC_subdom"/>
</dbReference>
<dbReference type="RefSeq" id="WP_059732722.1">
    <property type="nucleotide sequence ID" value="NZ_LOYH01000105.1"/>
</dbReference>
<dbReference type="InterPro" id="IPR001036">
    <property type="entry name" value="Acrflvin-R"/>
</dbReference>
<comment type="caution">
    <text evidence="2">The sequence shown here is derived from an EMBL/GenBank/DDBJ whole genome shotgun (WGS) entry which is preliminary data.</text>
</comment>
<dbReference type="Gene3D" id="3.30.70.1440">
    <property type="entry name" value="Multidrug efflux transporter AcrB pore domain"/>
    <property type="match status" value="1"/>
</dbReference>
<proteinExistence type="predicted"/>
<feature type="transmembrane region" description="Helical" evidence="1">
    <location>
        <begin position="1018"/>
        <end position="1041"/>
    </location>
</feature>
<name>A0A118KCP8_BURCE</name>
<feature type="transmembrane region" description="Helical" evidence="1">
    <location>
        <begin position="360"/>
        <end position="380"/>
    </location>
</feature>
<accession>A0A118KCP8</accession>
<feature type="transmembrane region" description="Helical" evidence="1">
    <location>
        <begin position="537"/>
        <end position="557"/>
    </location>
</feature>
<dbReference type="EMBL" id="LOYH01000105">
    <property type="protein sequence ID" value="KVK72931.1"/>
    <property type="molecule type" value="Genomic_DNA"/>
</dbReference>
<reference evidence="2 3" key="1">
    <citation type="submission" date="2015-11" db="EMBL/GenBank/DDBJ databases">
        <title>Expanding the genomic diversity of Burkholderia species for the development of highly accurate diagnostics.</title>
        <authorList>
            <person name="Sahl J."/>
            <person name="Keim P."/>
            <person name="Wagner D."/>
        </authorList>
    </citation>
    <scope>NUCLEOTIDE SEQUENCE [LARGE SCALE GENOMIC DNA]</scope>
    <source>
        <strain evidence="2 3">MSMB1302</strain>
    </source>
</reference>
<dbReference type="Gene3D" id="3.30.70.1320">
    <property type="entry name" value="Multidrug efflux transporter AcrB pore domain like"/>
    <property type="match status" value="1"/>
</dbReference>
<dbReference type="PANTHER" id="PTHR32063:SF8">
    <property type="entry name" value="CATION EFFLUX PROTEIN"/>
    <property type="match status" value="1"/>
</dbReference>
<dbReference type="SUPFAM" id="SSF82714">
    <property type="entry name" value="Multidrug efflux transporter AcrB TolC docking domain, DN and DC subdomains"/>
    <property type="match status" value="1"/>
</dbReference>
<evidence type="ECO:0000313" key="2">
    <source>
        <dbReference type="EMBL" id="KVK72931.1"/>
    </source>
</evidence>
<dbReference type="Gene3D" id="1.20.1640.10">
    <property type="entry name" value="Multidrug efflux transporter AcrB transmembrane domain"/>
    <property type="match status" value="2"/>
</dbReference>
<sequence length="1055" mass="113182">MWIVNLALRRPYTFIVMAITIVLATPLALMRTPVDVLPAINIPVISVIWNYSGFSATEMTNRITSVHERILTTTVNNIQHVESTSLPGIAVVKVFLQPGANVQTAIAQTVSSAQAIVRQMPQGATPPLVITYSASSIPVIQLGLSSKTLSEQSLADIALNFLRPQLITVPGVQIPFPYGGRTRVVAIDLDPQALLAKGLTPADIVNAVNAQNLVLPTGTAKMGQTEYRIDTNASADTVADINNLPVQTVNGATTYLREVASVRDGFAPQTNVVRQNGQRGVLISILKSGDASTLKVVSDLKALLPKVIPTLPEGLTITPLFDQSVFVDAAVQGVIHEALIAAVLTAMMILLFLGNWRSTLIIAISIPLSIFTSLIALSALGETINIMTLGGLALAVGILVDDATVTIENIERHLHLGTNLHDAILEGAGEIAVPAFVSTLCICIVFVPMFFLTGVARFLFVPLAEAVVFAMLASYVLSRTLVPTLAMLLFRPQQASTGPDRSTSRFARIHHAFNAAFERLRAWYIVLLSILLVRRRFYAMCFLGFCVLSTGLVFVLGRDFFPNADSGNIRLHMRAPTGYRIEETARLADQVERVIRETVPPDELGAIVDNLGLPVSGINLSYSNAGTIGTLDGELLIALKPGHRATRHYVQALRTVLPERFPGVEFFFQPSDIITQILNFGQPAAIDLQVLGNDLASNMTIASSLMKKFRQIPGAVDVHVLQRNDEPTLLADMDRTRMQQLNLSAQNVAQNMLISLSGSSQTTPSFWINPRTGVQYPLQIQTPQYSISSVDDLLGTPISASGRTGMPLQLLGNLVQVRSTANPAVITHYNIRPAIDVYVSVEGRDLGAVAGEIDRIVSDARATLPRGTELTMRGQIETMRTSYIGLGAGVAMAIVLVYLLIVVNFQSWLDPLIIISAMPAALAGIAWMLFITGTHLSVPALTGAIMTVGVATANSILVVSFARQRLADGAPPLTAALEAGATRIRPVLMTALAMIIGMVPMALGLGEGAEQNAPLGRAVIGGLLFATVSTLLFVPLVFGGVHARLARRRARQAGH</sequence>
<gene>
    <name evidence="2" type="ORF">WS90_32695</name>
</gene>
<evidence type="ECO:0000313" key="3">
    <source>
        <dbReference type="Proteomes" id="UP000069001"/>
    </source>
</evidence>
<feature type="transmembrane region" description="Helical" evidence="1">
    <location>
        <begin position="987"/>
        <end position="1006"/>
    </location>
</feature>
<dbReference type="Gene3D" id="3.30.70.1430">
    <property type="entry name" value="Multidrug efflux transporter AcrB pore domain"/>
    <property type="match status" value="2"/>
</dbReference>
<dbReference type="PANTHER" id="PTHR32063">
    <property type="match status" value="1"/>
</dbReference>
<dbReference type="GO" id="GO:0005886">
    <property type="term" value="C:plasma membrane"/>
    <property type="evidence" value="ECO:0007669"/>
    <property type="project" value="TreeGrafter"/>
</dbReference>
<keyword evidence="1" id="KW-0812">Transmembrane</keyword>
<feature type="transmembrane region" description="Helical" evidence="1">
    <location>
        <begin position="936"/>
        <end position="959"/>
    </location>
</feature>
<feature type="transmembrane region" description="Helical" evidence="1">
    <location>
        <begin position="431"/>
        <end position="452"/>
    </location>
</feature>